<feature type="domain" description="Protein kinase" evidence="1">
    <location>
        <begin position="1"/>
        <end position="245"/>
    </location>
</feature>
<dbReference type="AlphaFoldDB" id="M5GGY6"/>
<dbReference type="HOGENOM" id="CLU_994047_0_0_1"/>
<dbReference type="InterPro" id="IPR040976">
    <property type="entry name" value="Pkinase_fungal"/>
</dbReference>
<keyword evidence="3" id="KW-1185">Reference proteome</keyword>
<dbReference type="OrthoDB" id="5569250at2759"/>
<dbReference type="GO" id="GO:0005524">
    <property type="term" value="F:ATP binding"/>
    <property type="evidence" value="ECO:0007669"/>
    <property type="project" value="InterPro"/>
</dbReference>
<dbReference type="Proteomes" id="UP000030653">
    <property type="component" value="Unassembled WGS sequence"/>
</dbReference>
<dbReference type="Gene3D" id="1.10.510.10">
    <property type="entry name" value="Transferase(Phosphotransferase) domain 1"/>
    <property type="match status" value="1"/>
</dbReference>
<dbReference type="GO" id="GO:0004672">
    <property type="term" value="F:protein kinase activity"/>
    <property type="evidence" value="ECO:0007669"/>
    <property type="project" value="InterPro"/>
</dbReference>
<dbReference type="PROSITE" id="PS50011">
    <property type="entry name" value="PROTEIN_KINASE_DOM"/>
    <property type="match status" value="1"/>
</dbReference>
<dbReference type="GeneID" id="63682793"/>
<protein>
    <recommendedName>
        <fullName evidence="1">Protein kinase domain-containing protein</fullName>
    </recommendedName>
</protein>
<evidence type="ECO:0000313" key="2">
    <source>
        <dbReference type="EMBL" id="EJU06303.1"/>
    </source>
</evidence>
<proteinExistence type="predicted"/>
<dbReference type="SUPFAM" id="SSF56112">
    <property type="entry name" value="Protein kinase-like (PK-like)"/>
    <property type="match status" value="1"/>
</dbReference>
<sequence>MDMVPAVFAHSTIEMPDFLELVLRSKSKPNVEAGVREMRVFVMTRYQTLSEVTSADDLLSIIRDIGRCHTHAYLEARLLHRDISFNNIGWYRDEKGKARGVLLDWDLAAEVNEAGEPMGATARHRTGTPAYMSMRLLESHDSSHEPVDDKESLFWVMVSAMTKKHLHGSKFFKAFRRGGQDMWAQIAREKKAFLENLLRPKGSKWPEHVHENFHELLPTIIHWATDLHWFSMLLSMAEVPNHPFWNNRGGGVTGELAQAKSKLIRLEALFGFDDHIPVGA</sequence>
<dbReference type="PANTHER" id="PTHR38248:SF2">
    <property type="entry name" value="FUNK1 11"/>
    <property type="match status" value="1"/>
</dbReference>
<reference evidence="2 3" key="1">
    <citation type="journal article" date="2012" name="Science">
        <title>The Paleozoic origin of enzymatic lignin decomposition reconstructed from 31 fungal genomes.</title>
        <authorList>
            <person name="Floudas D."/>
            <person name="Binder M."/>
            <person name="Riley R."/>
            <person name="Barry K."/>
            <person name="Blanchette R.A."/>
            <person name="Henrissat B."/>
            <person name="Martinez A.T."/>
            <person name="Otillar R."/>
            <person name="Spatafora J.W."/>
            <person name="Yadav J.S."/>
            <person name="Aerts A."/>
            <person name="Benoit I."/>
            <person name="Boyd A."/>
            <person name="Carlson A."/>
            <person name="Copeland A."/>
            <person name="Coutinho P.M."/>
            <person name="de Vries R.P."/>
            <person name="Ferreira P."/>
            <person name="Findley K."/>
            <person name="Foster B."/>
            <person name="Gaskell J."/>
            <person name="Glotzer D."/>
            <person name="Gorecki P."/>
            <person name="Heitman J."/>
            <person name="Hesse C."/>
            <person name="Hori C."/>
            <person name="Igarashi K."/>
            <person name="Jurgens J.A."/>
            <person name="Kallen N."/>
            <person name="Kersten P."/>
            <person name="Kohler A."/>
            <person name="Kuees U."/>
            <person name="Kumar T.K.A."/>
            <person name="Kuo A."/>
            <person name="LaButti K."/>
            <person name="Larrondo L.F."/>
            <person name="Lindquist E."/>
            <person name="Ling A."/>
            <person name="Lombard V."/>
            <person name="Lucas S."/>
            <person name="Lundell T."/>
            <person name="Martin R."/>
            <person name="McLaughlin D.J."/>
            <person name="Morgenstern I."/>
            <person name="Morin E."/>
            <person name="Murat C."/>
            <person name="Nagy L.G."/>
            <person name="Nolan M."/>
            <person name="Ohm R.A."/>
            <person name="Patyshakuliyeva A."/>
            <person name="Rokas A."/>
            <person name="Ruiz-Duenas F.J."/>
            <person name="Sabat G."/>
            <person name="Salamov A."/>
            <person name="Samejima M."/>
            <person name="Schmutz J."/>
            <person name="Slot J.C."/>
            <person name="St John F."/>
            <person name="Stenlid J."/>
            <person name="Sun H."/>
            <person name="Sun S."/>
            <person name="Syed K."/>
            <person name="Tsang A."/>
            <person name="Wiebenga A."/>
            <person name="Young D."/>
            <person name="Pisabarro A."/>
            <person name="Eastwood D.C."/>
            <person name="Martin F."/>
            <person name="Cullen D."/>
            <person name="Grigoriev I.V."/>
            <person name="Hibbett D.S."/>
        </authorList>
    </citation>
    <scope>NUCLEOTIDE SEQUENCE [LARGE SCALE GENOMIC DNA]</scope>
    <source>
        <strain evidence="2 3">DJM-731 SS1</strain>
    </source>
</reference>
<dbReference type="Pfam" id="PF17667">
    <property type="entry name" value="Pkinase_fungal"/>
    <property type="match status" value="1"/>
</dbReference>
<dbReference type="PANTHER" id="PTHR38248">
    <property type="entry name" value="FUNK1 6"/>
    <property type="match status" value="1"/>
</dbReference>
<evidence type="ECO:0000259" key="1">
    <source>
        <dbReference type="PROSITE" id="PS50011"/>
    </source>
</evidence>
<organism evidence="2 3">
    <name type="scientific">Dacryopinax primogenitus (strain DJM 731)</name>
    <name type="common">Brown rot fungus</name>
    <dbReference type="NCBI Taxonomy" id="1858805"/>
    <lineage>
        <taxon>Eukaryota</taxon>
        <taxon>Fungi</taxon>
        <taxon>Dikarya</taxon>
        <taxon>Basidiomycota</taxon>
        <taxon>Agaricomycotina</taxon>
        <taxon>Dacrymycetes</taxon>
        <taxon>Dacrymycetales</taxon>
        <taxon>Dacrymycetaceae</taxon>
        <taxon>Dacryopinax</taxon>
    </lineage>
</organism>
<accession>M5GGY6</accession>
<dbReference type="RefSeq" id="XP_040633197.1">
    <property type="nucleotide sequence ID" value="XM_040767731.1"/>
</dbReference>
<dbReference type="InterPro" id="IPR000719">
    <property type="entry name" value="Prot_kinase_dom"/>
</dbReference>
<dbReference type="EMBL" id="JH795855">
    <property type="protein sequence ID" value="EJU06303.1"/>
    <property type="molecule type" value="Genomic_DNA"/>
</dbReference>
<dbReference type="InterPro" id="IPR011009">
    <property type="entry name" value="Kinase-like_dom_sf"/>
</dbReference>
<gene>
    <name evidence="2" type="ORF">DACRYDRAFT_103251</name>
</gene>
<name>M5GGY6_DACPD</name>
<evidence type="ECO:0000313" key="3">
    <source>
        <dbReference type="Proteomes" id="UP000030653"/>
    </source>
</evidence>